<evidence type="ECO:0000256" key="2">
    <source>
        <dbReference type="ARBA" id="ARBA00022692"/>
    </source>
</evidence>
<reference evidence="7 8" key="1">
    <citation type="submission" date="2013-03" db="EMBL/GenBank/DDBJ databases">
        <title>The Genome Sequence of Cladophialophora yegresii CBS 114405.</title>
        <authorList>
            <consortium name="The Broad Institute Genomics Platform"/>
            <person name="Cuomo C."/>
            <person name="de Hoog S."/>
            <person name="Gorbushina A."/>
            <person name="Walker B."/>
            <person name="Young S.K."/>
            <person name="Zeng Q."/>
            <person name="Gargeya S."/>
            <person name="Fitzgerald M."/>
            <person name="Haas B."/>
            <person name="Abouelleil A."/>
            <person name="Allen A.W."/>
            <person name="Alvarado L."/>
            <person name="Arachchi H.M."/>
            <person name="Berlin A.M."/>
            <person name="Chapman S.B."/>
            <person name="Gainer-Dewar J."/>
            <person name="Goldberg J."/>
            <person name="Griggs A."/>
            <person name="Gujja S."/>
            <person name="Hansen M."/>
            <person name="Howarth C."/>
            <person name="Imamovic A."/>
            <person name="Ireland A."/>
            <person name="Larimer J."/>
            <person name="McCowan C."/>
            <person name="Murphy C."/>
            <person name="Pearson M."/>
            <person name="Poon T.W."/>
            <person name="Priest M."/>
            <person name="Roberts A."/>
            <person name="Saif S."/>
            <person name="Shea T."/>
            <person name="Sisk P."/>
            <person name="Sykes S."/>
            <person name="Wortman J."/>
            <person name="Nusbaum C."/>
            <person name="Birren B."/>
        </authorList>
    </citation>
    <scope>NUCLEOTIDE SEQUENCE [LARGE SCALE GENOMIC DNA]</scope>
    <source>
        <strain evidence="7 8">CBS 114405</strain>
    </source>
</reference>
<organism evidence="7 8">
    <name type="scientific">Cladophialophora yegresii CBS 114405</name>
    <dbReference type="NCBI Taxonomy" id="1182544"/>
    <lineage>
        <taxon>Eukaryota</taxon>
        <taxon>Fungi</taxon>
        <taxon>Dikarya</taxon>
        <taxon>Ascomycota</taxon>
        <taxon>Pezizomycotina</taxon>
        <taxon>Eurotiomycetes</taxon>
        <taxon>Chaetothyriomycetidae</taxon>
        <taxon>Chaetothyriales</taxon>
        <taxon>Herpotrichiellaceae</taxon>
        <taxon>Cladophialophora</taxon>
    </lineage>
</organism>
<dbReference type="Proteomes" id="UP000019473">
    <property type="component" value="Unassembled WGS sequence"/>
</dbReference>
<keyword evidence="2 5" id="KW-0812">Transmembrane</keyword>
<dbReference type="AlphaFoldDB" id="W9VPQ0"/>
<dbReference type="STRING" id="1182544.W9VPQ0"/>
<feature type="transmembrane region" description="Helical" evidence="5">
    <location>
        <begin position="325"/>
        <end position="347"/>
    </location>
</feature>
<evidence type="ECO:0000259" key="6">
    <source>
        <dbReference type="Pfam" id="PF00324"/>
    </source>
</evidence>
<dbReference type="VEuPathDB" id="FungiDB:A1O7_09453"/>
<name>W9VPQ0_9EURO</name>
<evidence type="ECO:0000313" key="8">
    <source>
        <dbReference type="Proteomes" id="UP000019473"/>
    </source>
</evidence>
<comment type="subcellular location">
    <subcellularLocation>
        <location evidence="1">Membrane</location>
        <topology evidence="1">Multi-pass membrane protein</topology>
    </subcellularLocation>
</comment>
<evidence type="ECO:0000256" key="1">
    <source>
        <dbReference type="ARBA" id="ARBA00004141"/>
    </source>
</evidence>
<dbReference type="Gene3D" id="1.20.1740.10">
    <property type="entry name" value="Amino acid/polyamine transporter I"/>
    <property type="match status" value="1"/>
</dbReference>
<feature type="domain" description="Amino acid permease/ SLC12A" evidence="6">
    <location>
        <begin position="23"/>
        <end position="241"/>
    </location>
</feature>
<gene>
    <name evidence="7" type="ORF">A1O7_09453</name>
</gene>
<dbReference type="eggNOG" id="KOG1286">
    <property type="taxonomic scope" value="Eukaryota"/>
</dbReference>
<dbReference type="Pfam" id="PF00324">
    <property type="entry name" value="AA_permease"/>
    <property type="match status" value="2"/>
</dbReference>
<dbReference type="EMBL" id="AMGW01000007">
    <property type="protein sequence ID" value="EXJ54116.1"/>
    <property type="molecule type" value="Genomic_DNA"/>
</dbReference>
<feature type="domain" description="Amino acid permease/ SLC12A" evidence="6">
    <location>
        <begin position="257"/>
        <end position="349"/>
    </location>
</feature>
<dbReference type="HOGENOM" id="CLU_007946_12_1_1"/>
<dbReference type="GO" id="GO:0016020">
    <property type="term" value="C:membrane"/>
    <property type="evidence" value="ECO:0007669"/>
    <property type="project" value="UniProtKB-SubCell"/>
</dbReference>
<proteinExistence type="predicted"/>
<dbReference type="RefSeq" id="XP_007761631.1">
    <property type="nucleotide sequence ID" value="XM_007763441.1"/>
</dbReference>
<keyword evidence="4 5" id="KW-0472">Membrane</keyword>
<dbReference type="InterPro" id="IPR004841">
    <property type="entry name" value="AA-permease/SLC12A_dom"/>
</dbReference>
<accession>W9VPQ0</accession>
<evidence type="ECO:0000313" key="7">
    <source>
        <dbReference type="EMBL" id="EXJ54116.1"/>
    </source>
</evidence>
<dbReference type="GeneID" id="19184016"/>
<dbReference type="InterPro" id="IPR050524">
    <property type="entry name" value="APC_YAT"/>
</dbReference>
<feature type="transmembrane region" description="Helical" evidence="5">
    <location>
        <begin position="213"/>
        <end position="240"/>
    </location>
</feature>
<feature type="transmembrane region" description="Helical" evidence="5">
    <location>
        <begin position="61"/>
        <end position="81"/>
    </location>
</feature>
<feature type="transmembrane region" description="Helical" evidence="5">
    <location>
        <begin position="300"/>
        <end position="318"/>
    </location>
</feature>
<comment type="caution">
    <text evidence="7">The sequence shown here is derived from an EMBL/GenBank/DDBJ whole genome shotgun (WGS) entry which is preliminary data.</text>
</comment>
<dbReference type="PIRSF" id="PIRSF006060">
    <property type="entry name" value="AA_transporter"/>
    <property type="match status" value="1"/>
</dbReference>
<evidence type="ECO:0000256" key="4">
    <source>
        <dbReference type="ARBA" id="ARBA00023136"/>
    </source>
</evidence>
<feature type="transmembrane region" description="Helical" evidence="5">
    <location>
        <begin position="156"/>
        <end position="175"/>
    </location>
</feature>
<feature type="transmembrane region" description="Helical" evidence="5">
    <location>
        <begin position="261"/>
        <end position="280"/>
    </location>
</feature>
<dbReference type="OrthoDB" id="3900342at2759"/>
<protein>
    <recommendedName>
        <fullName evidence="6">Amino acid permease/ SLC12A domain-containing protein</fullName>
    </recommendedName>
</protein>
<keyword evidence="3 5" id="KW-1133">Transmembrane helix</keyword>
<dbReference type="PANTHER" id="PTHR43341">
    <property type="entry name" value="AMINO ACID PERMEASE"/>
    <property type="match status" value="1"/>
</dbReference>
<dbReference type="GO" id="GO:0015171">
    <property type="term" value="F:amino acid transmembrane transporter activity"/>
    <property type="evidence" value="ECO:0007669"/>
    <property type="project" value="TreeGrafter"/>
</dbReference>
<feature type="transmembrane region" description="Helical" evidence="5">
    <location>
        <begin position="34"/>
        <end position="55"/>
    </location>
</feature>
<dbReference type="PANTHER" id="PTHR43341:SF39">
    <property type="entry name" value="AMINO ACID TRANSPORTER (EUROFUNG)-RELATED"/>
    <property type="match status" value="1"/>
</dbReference>
<sequence>MATWLALPSTIPQFCARYVDDAIGFWHGAQDINVAAWISIVIVPVLGLNIFAFAIYAEAEFIFSSVKVVTIVGLLVLALIIDAGGVSGQHRLGFQYWSNPGAMKAYTAGGDTGRFLGLWSILANADFSYGGVEMVAVAAGEAEDPRRNIPKAVRRVSWRILFFYVLGSLATGVLLPHNDEHLISVRENDVLGAAQSLWVIAISRAGISALPSIINAVILTSASSSANALLYTGSLSLYALRRTDRHFDSCSSARRPNLTTISTLFTWVSITIAYIRFYHACKAQGIDRNTLPFKSPLQPYLGYAATIFFSLIILINGFESIAEGFGYQAFITDYIGIPIYFGLYLFWRIVKCTGFHKSSDADLYTGKAALDAIVWPKRKPRNLVERSWFWIA</sequence>
<evidence type="ECO:0000256" key="5">
    <source>
        <dbReference type="SAM" id="Phobius"/>
    </source>
</evidence>
<evidence type="ECO:0000256" key="3">
    <source>
        <dbReference type="ARBA" id="ARBA00022989"/>
    </source>
</evidence>
<keyword evidence="8" id="KW-1185">Reference proteome</keyword>